<name>A0A0J0XLN7_9TREE</name>
<reference evidence="3 4" key="1">
    <citation type="submission" date="2015-03" db="EMBL/GenBank/DDBJ databases">
        <title>Genomics and transcriptomics of the oil-accumulating basidiomycete yeast T. oleaginosus allow insights into substrate utilization and the diverse evolutionary trajectories of mating systems in fungi.</title>
        <authorList>
            <consortium name="DOE Joint Genome Institute"/>
            <person name="Kourist R."/>
            <person name="Kracht O."/>
            <person name="Bracharz F."/>
            <person name="Lipzen A."/>
            <person name="Nolan M."/>
            <person name="Ohm R."/>
            <person name="Grigoriev I."/>
            <person name="Sun S."/>
            <person name="Heitman J."/>
            <person name="Bruck T."/>
            <person name="Nowrousian M."/>
        </authorList>
    </citation>
    <scope>NUCLEOTIDE SEQUENCE [LARGE SCALE GENOMIC DNA]</scope>
    <source>
        <strain evidence="3 4">IBC0246</strain>
    </source>
</reference>
<dbReference type="EMBL" id="KQ087210">
    <property type="protein sequence ID" value="KLT42010.1"/>
    <property type="molecule type" value="Genomic_DNA"/>
</dbReference>
<evidence type="ECO:0000313" key="4">
    <source>
        <dbReference type="Proteomes" id="UP000053611"/>
    </source>
</evidence>
<organism evidence="3 4">
    <name type="scientific">Cutaneotrichosporon oleaginosum</name>
    <dbReference type="NCBI Taxonomy" id="879819"/>
    <lineage>
        <taxon>Eukaryota</taxon>
        <taxon>Fungi</taxon>
        <taxon>Dikarya</taxon>
        <taxon>Basidiomycota</taxon>
        <taxon>Agaricomycotina</taxon>
        <taxon>Tremellomycetes</taxon>
        <taxon>Trichosporonales</taxon>
        <taxon>Trichosporonaceae</taxon>
        <taxon>Cutaneotrichosporon</taxon>
    </lineage>
</organism>
<keyword evidence="2" id="KW-0812">Transmembrane</keyword>
<feature type="transmembrane region" description="Helical" evidence="2">
    <location>
        <begin position="38"/>
        <end position="59"/>
    </location>
</feature>
<dbReference type="GeneID" id="28987312"/>
<evidence type="ECO:0000256" key="2">
    <source>
        <dbReference type="SAM" id="Phobius"/>
    </source>
</evidence>
<proteinExistence type="predicted"/>
<dbReference type="AlphaFoldDB" id="A0A0J0XLN7"/>
<keyword evidence="2" id="KW-0472">Membrane</keyword>
<protein>
    <submittedName>
        <fullName evidence="3">Uncharacterized protein</fullName>
    </submittedName>
</protein>
<feature type="region of interest" description="Disordered" evidence="1">
    <location>
        <begin position="143"/>
        <end position="164"/>
    </location>
</feature>
<sequence>MSLLALTLVSFVSAAPLQERQYTTNTHVSVRRGLSPTFIGIIVLCCFVGVSIFVCLFLYCRRSYHPTGTAHSVPPVYEANASQVQPAYANATHVQPASYADAPRRYGVPPYDVEMPAPSYKSGARRSKSHSYSWNSHSLAHDSAMSAHHTAHNHAVSAAHHTAH</sequence>
<keyword evidence="2" id="KW-1133">Transmembrane helix</keyword>
<evidence type="ECO:0000256" key="1">
    <source>
        <dbReference type="SAM" id="MobiDB-lite"/>
    </source>
</evidence>
<dbReference type="RefSeq" id="XP_018278501.1">
    <property type="nucleotide sequence ID" value="XM_018426709.1"/>
</dbReference>
<accession>A0A0J0XLN7</accession>
<keyword evidence="4" id="KW-1185">Reference proteome</keyword>
<gene>
    <name evidence="3" type="ORF">CC85DRAFT_328572</name>
</gene>
<dbReference type="Proteomes" id="UP000053611">
    <property type="component" value="Unassembled WGS sequence"/>
</dbReference>
<evidence type="ECO:0000313" key="3">
    <source>
        <dbReference type="EMBL" id="KLT42010.1"/>
    </source>
</evidence>